<organism evidence="2 3">
    <name type="scientific">Trueperella bialowiezensis</name>
    <dbReference type="NCBI Taxonomy" id="312285"/>
    <lineage>
        <taxon>Bacteria</taxon>
        <taxon>Bacillati</taxon>
        <taxon>Actinomycetota</taxon>
        <taxon>Actinomycetes</taxon>
        <taxon>Actinomycetales</taxon>
        <taxon>Actinomycetaceae</taxon>
        <taxon>Trueperella</taxon>
    </lineage>
</organism>
<reference evidence="2 3" key="1">
    <citation type="submission" date="2018-12" db="EMBL/GenBank/DDBJ databases">
        <authorList>
            <consortium name="Pathogen Informatics"/>
        </authorList>
    </citation>
    <scope>NUCLEOTIDE SEQUENCE [LARGE SCALE GENOMIC DNA]</scope>
    <source>
        <strain evidence="2 3">NCTC13354</strain>
    </source>
</reference>
<feature type="transmembrane region" description="Helical" evidence="1">
    <location>
        <begin position="20"/>
        <end position="40"/>
    </location>
</feature>
<gene>
    <name evidence="2" type="ORF">NCTC13354_00858</name>
</gene>
<evidence type="ECO:0000313" key="3">
    <source>
        <dbReference type="Proteomes" id="UP000269542"/>
    </source>
</evidence>
<keyword evidence="2" id="KW-0378">Hydrolase</keyword>
<name>A0A3S4UYR9_9ACTO</name>
<keyword evidence="1" id="KW-0812">Transmembrane</keyword>
<evidence type="ECO:0000256" key="1">
    <source>
        <dbReference type="SAM" id="Phobius"/>
    </source>
</evidence>
<accession>A0A3S4UYR9</accession>
<keyword evidence="2" id="KW-0347">Helicase</keyword>
<dbReference type="GO" id="GO:0004386">
    <property type="term" value="F:helicase activity"/>
    <property type="evidence" value="ECO:0007669"/>
    <property type="project" value="UniProtKB-KW"/>
</dbReference>
<dbReference type="KEGG" id="tbw:NCTC13354_00858"/>
<evidence type="ECO:0000313" key="2">
    <source>
        <dbReference type="EMBL" id="VEI13151.1"/>
    </source>
</evidence>
<protein>
    <submittedName>
        <fullName evidence="2">Helicase/secretion neighborhood TadE-like protein</fullName>
    </submittedName>
</protein>
<keyword evidence="1" id="KW-0472">Membrane</keyword>
<keyword evidence="2" id="KW-0547">Nucleotide-binding</keyword>
<keyword evidence="1" id="KW-1133">Transmembrane helix</keyword>
<proteinExistence type="predicted"/>
<sequence>MDRRTRLLTPQPEAGFGTVSIALTMLATALVMVGMLQLFYTAWERVEVRNDADLAAISAAIVLRDTGVADKACARARDIAAPSEITCSADGEIVTINASRKARFTWITAEHSARAVAGPASIAPVANKPAK</sequence>
<dbReference type="Proteomes" id="UP000269542">
    <property type="component" value="Chromosome"/>
</dbReference>
<keyword evidence="3" id="KW-1185">Reference proteome</keyword>
<dbReference type="AlphaFoldDB" id="A0A3S4UYR9"/>
<dbReference type="EMBL" id="LR134476">
    <property type="protein sequence ID" value="VEI13151.1"/>
    <property type="molecule type" value="Genomic_DNA"/>
</dbReference>
<keyword evidence="2" id="KW-0067">ATP-binding</keyword>